<dbReference type="RefSeq" id="WP_060750856.1">
    <property type="nucleotide sequence ID" value="NZ_LRPH01000063.1"/>
</dbReference>
<dbReference type="Gene3D" id="3.90.1140.10">
    <property type="entry name" value="Cyclic phosphodiesterase"/>
    <property type="match status" value="1"/>
</dbReference>
<feature type="active site" description="Proton acceptor" evidence="2">
    <location>
        <position position="127"/>
    </location>
</feature>
<dbReference type="GO" id="GO:0004113">
    <property type="term" value="F:2',3'-cyclic-nucleotide 3'-phosphodiesterase activity"/>
    <property type="evidence" value="ECO:0007669"/>
    <property type="project" value="InterPro"/>
</dbReference>
<dbReference type="SUPFAM" id="SSF55144">
    <property type="entry name" value="LigT-like"/>
    <property type="match status" value="1"/>
</dbReference>
<dbReference type="NCBIfam" id="TIGR02258">
    <property type="entry name" value="2_5_ligase"/>
    <property type="match status" value="1"/>
</dbReference>
<dbReference type="InterPro" id="IPR004175">
    <property type="entry name" value="RNA_CPDase"/>
</dbReference>
<dbReference type="PANTHER" id="PTHR35561">
    <property type="entry name" value="RNA 2',3'-CYCLIC PHOSPHODIESTERASE"/>
    <property type="match status" value="1"/>
</dbReference>
<sequence length="181" mass="21059">MVSHYFVAVTLPRHIKEILSNYKEEMKDELPFRSWVHEEDYHITLSFLGSATEEQLEGIKNGLQTLTEKTELSFRLQGLSTFGQVDQPRIFWAGISDNRDLFSLQKQVHTICEENGFSLDTRPYHPHITVARKWVGEKVFDLTNVKELPVTSFQADTITLYESHVKETPKYKSITEIKLQK</sequence>
<evidence type="ECO:0000256" key="2">
    <source>
        <dbReference type="HAMAP-Rule" id="MF_01940"/>
    </source>
</evidence>
<accession>A0A109G4S1</accession>
<comment type="function">
    <text evidence="2">Hydrolyzes RNA 2',3'-cyclic phosphodiester to an RNA 2'-phosphomonoester.</text>
</comment>
<evidence type="ECO:0000313" key="5">
    <source>
        <dbReference type="Proteomes" id="UP000065797"/>
    </source>
</evidence>
<evidence type="ECO:0000259" key="3">
    <source>
        <dbReference type="Pfam" id="PF02834"/>
    </source>
</evidence>
<dbReference type="Pfam" id="PF02834">
    <property type="entry name" value="LigT_PEase"/>
    <property type="match status" value="2"/>
</dbReference>
<dbReference type="HAMAP" id="MF_01940">
    <property type="entry name" value="RNA_CPDase"/>
    <property type="match status" value="1"/>
</dbReference>
<reference evidence="4 5" key="1">
    <citation type="submission" date="2016-01" db="EMBL/GenBank/DDBJ databases">
        <authorList>
            <person name="McClelland M."/>
            <person name="Jain A."/>
            <person name="Saraogi P."/>
            <person name="Mendelson R."/>
            <person name="Westerman R."/>
            <person name="SanMiguel P."/>
            <person name="Csonka L."/>
        </authorList>
    </citation>
    <scope>NUCLEOTIDE SEQUENCE [LARGE SCALE GENOMIC DNA]</scope>
    <source>
        <strain evidence="4 5">PE8-15</strain>
    </source>
</reference>
<organism evidence="4 5">
    <name type="scientific">Bacillus mycoides</name>
    <dbReference type="NCBI Taxonomy" id="1405"/>
    <lineage>
        <taxon>Bacteria</taxon>
        <taxon>Bacillati</taxon>
        <taxon>Bacillota</taxon>
        <taxon>Bacilli</taxon>
        <taxon>Bacillales</taxon>
        <taxon>Bacillaceae</taxon>
        <taxon>Bacillus</taxon>
        <taxon>Bacillus cereus group</taxon>
    </lineage>
</organism>
<protein>
    <recommendedName>
        <fullName evidence="2">RNA 2',3'-cyclic phosphodiesterase</fullName>
        <shortName evidence="2">RNA 2',3'-CPDase</shortName>
        <ecNumber evidence="2">3.1.4.58</ecNumber>
    </recommendedName>
</protein>
<dbReference type="InterPro" id="IPR009097">
    <property type="entry name" value="Cyclic_Pdiesterase"/>
</dbReference>
<comment type="similarity">
    <text evidence="2">Belongs to the 2H phosphoesterase superfamily. ThpR family.</text>
</comment>
<dbReference type="EC" id="3.1.4.58" evidence="2"/>
<dbReference type="InterPro" id="IPR014051">
    <property type="entry name" value="Phosphoesterase_HXTX"/>
</dbReference>
<feature type="active site" description="Proton donor" evidence="2">
    <location>
        <position position="42"/>
    </location>
</feature>
<keyword evidence="1 2" id="KW-0378">Hydrolase</keyword>
<dbReference type="PANTHER" id="PTHR35561:SF1">
    <property type="entry name" value="RNA 2',3'-CYCLIC PHOSPHODIESTERASE"/>
    <property type="match status" value="1"/>
</dbReference>
<keyword evidence="4" id="KW-0436">Ligase</keyword>
<dbReference type="EMBL" id="LRPH01000063">
    <property type="protein sequence ID" value="KWU60218.1"/>
    <property type="molecule type" value="Genomic_DNA"/>
</dbReference>
<feature type="domain" description="Phosphoesterase HXTX" evidence="3">
    <location>
        <begin position="9"/>
        <end position="92"/>
    </location>
</feature>
<comment type="catalytic activity">
    <reaction evidence="2">
        <text>a 3'-end 2',3'-cyclophospho-ribonucleotide-RNA + H2O = a 3'-end 2'-phospho-ribonucleotide-RNA + H(+)</text>
        <dbReference type="Rhea" id="RHEA:11828"/>
        <dbReference type="Rhea" id="RHEA-COMP:10464"/>
        <dbReference type="Rhea" id="RHEA-COMP:17353"/>
        <dbReference type="ChEBI" id="CHEBI:15377"/>
        <dbReference type="ChEBI" id="CHEBI:15378"/>
        <dbReference type="ChEBI" id="CHEBI:83064"/>
        <dbReference type="ChEBI" id="CHEBI:173113"/>
        <dbReference type="EC" id="3.1.4.58"/>
    </reaction>
</comment>
<evidence type="ECO:0000313" key="4">
    <source>
        <dbReference type="EMBL" id="KWU60218.1"/>
    </source>
</evidence>
<proteinExistence type="inferred from homology"/>
<dbReference type="Proteomes" id="UP000065797">
    <property type="component" value="Unassembled WGS sequence"/>
</dbReference>
<gene>
    <name evidence="4" type="ORF">AWW70_18245</name>
</gene>
<feature type="short sequence motif" description="HXTX 2" evidence="2">
    <location>
        <begin position="127"/>
        <end position="130"/>
    </location>
</feature>
<dbReference type="GO" id="GO:0008664">
    <property type="term" value="F:RNA 2',3'-cyclic 3'-phosphodiesterase activity"/>
    <property type="evidence" value="ECO:0007669"/>
    <property type="project" value="UniProtKB-EC"/>
</dbReference>
<dbReference type="AlphaFoldDB" id="A0A109G4S1"/>
<feature type="short sequence motif" description="HXTX 1" evidence="2">
    <location>
        <begin position="42"/>
        <end position="45"/>
    </location>
</feature>
<dbReference type="GO" id="GO:0016874">
    <property type="term" value="F:ligase activity"/>
    <property type="evidence" value="ECO:0007669"/>
    <property type="project" value="UniProtKB-KW"/>
</dbReference>
<name>A0A109G4S1_BACMY</name>
<evidence type="ECO:0000256" key="1">
    <source>
        <dbReference type="ARBA" id="ARBA00022801"/>
    </source>
</evidence>
<feature type="domain" description="Phosphoesterase HXTX" evidence="3">
    <location>
        <begin position="99"/>
        <end position="171"/>
    </location>
</feature>
<comment type="caution">
    <text evidence="4">The sequence shown here is derived from an EMBL/GenBank/DDBJ whole genome shotgun (WGS) entry which is preliminary data.</text>
</comment>